<dbReference type="PROSITE" id="PS00107">
    <property type="entry name" value="PROTEIN_KINASE_ATP"/>
    <property type="match status" value="1"/>
</dbReference>
<evidence type="ECO:0000313" key="13">
    <source>
        <dbReference type="Proteomes" id="UP000252004"/>
    </source>
</evidence>
<evidence type="ECO:0000256" key="7">
    <source>
        <dbReference type="ARBA" id="ARBA00047899"/>
    </source>
</evidence>
<keyword evidence="3" id="KW-0808">Transferase</keyword>
<comment type="catalytic activity">
    <reaction evidence="7">
        <text>L-threonyl-[protein] + ATP = O-phospho-L-threonyl-[protein] + ADP + H(+)</text>
        <dbReference type="Rhea" id="RHEA:46608"/>
        <dbReference type="Rhea" id="RHEA-COMP:11060"/>
        <dbReference type="Rhea" id="RHEA-COMP:11605"/>
        <dbReference type="ChEBI" id="CHEBI:15378"/>
        <dbReference type="ChEBI" id="CHEBI:30013"/>
        <dbReference type="ChEBI" id="CHEBI:30616"/>
        <dbReference type="ChEBI" id="CHEBI:61977"/>
        <dbReference type="ChEBI" id="CHEBI:456216"/>
        <dbReference type="EC" id="2.7.11.1"/>
    </reaction>
</comment>
<dbReference type="GO" id="GO:0004674">
    <property type="term" value="F:protein serine/threonine kinase activity"/>
    <property type="evidence" value="ECO:0007669"/>
    <property type="project" value="UniProtKB-KW"/>
</dbReference>
<evidence type="ECO:0000313" key="12">
    <source>
        <dbReference type="EMBL" id="AXE28264.1"/>
    </source>
</evidence>
<sequence>MGELFQTGSTVAQGRYRITELLGSGGMAQVFRARDERLGRFVALKAMRHDLPYDPGWATRFRREAQTMAGLSHPNIVSVHDTGEERRAGGGRPVPYLVMELVAGRSLAELLDAQGRLPLAEALPLALQILAALAAAHARGVVHRDIKPANVLLAEDGTAKVADFGIAAVAGRTVLTGTGAVLGTPHYMSPEQVEGRRDLDGRSDLYSLGVLLFRMLSGRVPFDADSAWSVGYAHLHTPPPSLASLGISVPGAVESLLARALAKDPGDRYHDAAAMRAAVEALARAEDEEATRPQAPFEFGLADLFPPASSAPPRPRAETSRTALVELLCFVPVLLSVGWAVVAQSRDTAGAGTITVVSACGLAWTWYAFLRRDDSALAGWPRTLVRAVAAIGAVVHGVTALAGLGMLAAEALAG</sequence>
<evidence type="ECO:0000256" key="10">
    <source>
        <dbReference type="SAM" id="Phobius"/>
    </source>
</evidence>
<dbReference type="GO" id="GO:0045717">
    <property type="term" value="P:negative regulation of fatty acid biosynthetic process"/>
    <property type="evidence" value="ECO:0007669"/>
    <property type="project" value="UniProtKB-ARBA"/>
</dbReference>
<dbReference type="Proteomes" id="UP000252004">
    <property type="component" value="Plasmid unnamed2"/>
</dbReference>
<feature type="binding site" evidence="9">
    <location>
        <position position="45"/>
    </location>
    <ligand>
        <name>ATP</name>
        <dbReference type="ChEBI" id="CHEBI:30616"/>
    </ligand>
</feature>
<dbReference type="Gene3D" id="3.30.200.20">
    <property type="entry name" value="Phosphorylase Kinase, domain 1"/>
    <property type="match status" value="1"/>
</dbReference>
<dbReference type="PANTHER" id="PTHR43289">
    <property type="entry name" value="MITOGEN-ACTIVATED PROTEIN KINASE KINASE KINASE 20-RELATED"/>
    <property type="match status" value="1"/>
</dbReference>
<keyword evidence="10" id="KW-1133">Transmembrane helix</keyword>
<dbReference type="Gene3D" id="1.10.510.10">
    <property type="entry name" value="Transferase(Phosphotransferase) domain 1"/>
    <property type="match status" value="1"/>
</dbReference>
<dbReference type="FunFam" id="1.10.510.10:FF:000021">
    <property type="entry name" value="Serine/threonine protein kinase"/>
    <property type="match status" value="1"/>
</dbReference>
<dbReference type="RefSeq" id="WP_114059424.1">
    <property type="nucleotide sequence ID" value="NZ_CP030864.1"/>
</dbReference>
<dbReference type="PROSITE" id="PS50011">
    <property type="entry name" value="PROTEIN_KINASE_DOM"/>
    <property type="match status" value="1"/>
</dbReference>
<dbReference type="KEGG" id="sgz:C0216_32850"/>
<dbReference type="EC" id="2.7.11.1" evidence="1"/>
<dbReference type="InterPro" id="IPR000719">
    <property type="entry name" value="Prot_kinase_dom"/>
</dbReference>
<evidence type="ECO:0000256" key="9">
    <source>
        <dbReference type="PROSITE-ProRule" id="PRU10141"/>
    </source>
</evidence>
<dbReference type="PROSITE" id="PS00108">
    <property type="entry name" value="PROTEIN_KINASE_ST"/>
    <property type="match status" value="1"/>
</dbReference>
<evidence type="ECO:0000256" key="8">
    <source>
        <dbReference type="ARBA" id="ARBA00048679"/>
    </source>
</evidence>
<keyword evidence="10" id="KW-0812">Transmembrane</keyword>
<accession>A0A344UBJ3</accession>
<proteinExistence type="predicted"/>
<dbReference type="PANTHER" id="PTHR43289:SF6">
    <property type="entry name" value="SERINE_THREONINE-PROTEIN KINASE NEKL-3"/>
    <property type="match status" value="1"/>
</dbReference>
<feature type="transmembrane region" description="Helical" evidence="10">
    <location>
        <begin position="387"/>
        <end position="409"/>
    </location>
</feature>
<gene>
    <name evidence="12" type="ORF">C0216_32850</name>
</gene>
<keyword evidence="12" id="KW-0614">Plasmid</keyword>
<dbReference type="EMBL" id="CP030864">
    <property type="protein sequence ID" value="AXE28264.1"/>
    <property type="molecule type" value="Genomic_DNA"/>
</dbReference>
<feature type="transmembrane region" description="Helical" evidence="10">
    <location>
        <begin position="349"/>
        <end position="367"/>
    </location>
</feature>
<reference evidence="12 13" key="1">
    <citation type="submission" date="2018-01" db="EMBL/GenBank/DDBJ databases">
        <title>Draft genome Sequence of streptomyces globosus LZH-48.</title>
        <authorList>
            <person name="Ran K."/>
            <person name="Li Z."/>
            <person name="Wei S."/>
            <person name="Dong R."/>
        </authorList>
    </citation>
    <scope>NUCLEOTIDE SEQUENCE [LARGE SCALE GENOMIC DNA]</scope>
    <source>
        <strain evidence="12 13">LZH-48</strain>
        <plasmid evidence="12 13">unnamed2</plasmid>
    </source>
</reference>
<dbReference type="OrthoDB" id="9762169at2"/>
<dbReference type="SMART" id="SM00220">
    <property type="entry name" value="S_TKc"/>
    <property type="match status" value="1"/>
</dbReference>
<dbReference type="GO" id="GO:0005524">
    <property type="term" value="F:ATP binding"/>
    <property type="evidence" value="ECO:0007669"/>
    <property type="project" value="UniProtKB-UniRule"/>
</dbReference>
<geneLocation type="plasmid" evidence="12 13">
    <name>unnamed2</name>
</geneLocation>
<dbReference type="Pfam" id="PF00069">
    <property type="entry name" value="Pkinase"/>
    <property type="match status" value="1"/>
</dbReference>
<keyword evidence="13" id="KW-1185">Reference proteome</keyword>
<evidence type="ECO:0000256" key="3">
    <source>
        <dbReference type="ARBA" id="ARBA00022679"/>
    </source>
</evidence>
<dbReference type="AlphaFoldDB" id="A0A344UBJ3"/>
<dbReference type="CDD" id="cd14014">
    <property type="entry name" value="STKc_PknB_like"/>
    <property type="match status" value="1"/>
</dbReference>
<keyword evidence="4 9" id="KW-0547">Nucleotide-binding</keyword>
<keyword evidence="10" id="KW-0472">Membrane</keyword>
<keyword evidence="2" id="KW-0723">Serine/threonine-protein kinase</keyword>
<dbReference type="InterPro" id="IPR008271">
    <property type="entry name" value="Ser/Thr_kinase_AS"/>
</dbReference>
<feature type="domain" description="Protein kinase" evidence="11">
    <location>
        <begin position="16"/>
        <end position="282"/>
    </location>
</feature>
<evidence type="ECO:0000256" key="5">
    <source>
        <dbReference type="ARBA" id="ARBA00022777"/>
    </source>
</evidence>
<comment type="catalytic activity">
    <reaction evidence="8">
        <text>L-seryl-[protein] + ATP = O-phospho-L-seryl-[protein] + ADP + H(+)</text>
        <dbReference type="Rhea" id="RHEA:17989"/>
        <dbReference type="Rhea" id="RHEA-COMP:9863"/>
        <dbReference type="Rhea" id="RHEA-COMP:11604"/>
        <dbReference type="ChEBI" id="CHEBI:15378"/>
        <dbReference type="ChEBI" id="CHEBI:29999"/>
        <dbReference type="ChEBI" id="CHEBI:30616"/>
        <dbReference type="ChEBI" id="CHEBI:83421"/>
        <dbReference type="ChEBI" id="CHEBI:456216"/>
        <dbReference type="EC" id="2.7.11.1"/>
    </reaction>
</comment>
<evidence type="ECO:0000256" key="6">
    <source>
        <dbReference type="ARBA" id="ARBA00022840"/>
    </source>
</evidence>
<evidence type="ECO:0000256" key="2">
    <source>
        <dbReference type="ARBA" id="ARBA00022527"/>
    </source>
</evidence>
<name>A0A344UBJ3_9ACTN</name>
<evidence type="ECO:0000259" key="11">
    <source>
        <dbReference type="PROSITE" id="PS50011"/>
    </source>
</evidence>
<organism evidence="12 13">
    <name type="scientific">Streptomyces globosus</name>
    <dbReference type="NCBI Taxonomy" id="68209"/>
    <lineage>
        <taxon>Bacteria</taxon>
        <taxon>Bacillati</taxon>
        <taxon>Actinomycetota</taxon>
        <taxon>Actinomycetes</taxon>
        <taxon>Kitasatosporales</taxon>
        <taxon>Streptomycetaceae</taxon>
        <taxon>Streptomyces</taxon>
    </lineage>
</organism>
<evidence type="ECO:0000256" key="1">
    <source>
        <dbReference type="ARBA" id="ARBA00012513"/>
    </source>
</evidence>
<dbReference type="InterPro" id="IPR011009">
    <property type="entry name" value="Kinase-like_dom_sf"/>
</dbReference>
<dbReference type="InterPro" id="IPR017441">
    <property type="entry name" value="Protein_kinase_ATP_BS"/>
</dbReference>
<keyword evidence="5" id="KW-0418">Kinase</keyword>
<feature type="transmembrane region" description="Helical" evidence="10">
    <location>
        <begin position="323"/>
        <end position="342"/>
    </location>
</feature>
<protein>
    <recommendedName>
        <fullName evidence="1">non-specific serine/threonine protein kinase</fullName>
        <ecNumber evidence="1">2.7.11.1</ecNumber>
    </recommendedName>
</protein>
<keyword evidence="6 9" id="KW-0067">ATP-binding</keyword>
<evidence type="ECO:0000256" key="4">
    <source>
        <dbReference type="ARBA" id="ARBA00022741"/>
    </source>
</evidence>
<dbReference type="FunFam" id="3.30.200.20:FF:000035">
    <property type="entry name" value="Serine/threonine protein kinase Stk1"/>
    <property type="match status" value="1"/>
</dbReference>
<dbReference type="SUPFAM" id="SSF56112">
    <property type="entry name" value="Protein kinase-like (PK-like)"/>
    <property type="match status" value="1"/>
</dbReference>